<dbReference type="SMART" id="SM00710">
    <property type="entry name" value="PbH1"/>
    <property type="match status" value="7"/>
</dbReference>
<keyword evidence="4" id="KW-0456">Lyase</keyword>
<evidence type="ECO:0000313" key="5">
    <source>
        <dbReference type="Proteomes" id="UP000245959"/>
    </source>
</evidence>
<accession>A0A2U1AQJ3</accession>
<dbReference type="InterPro" id="IPR011050">
    <property type="entry name" value="Pectin_lyase_fold/virulence"/>
</dbReference>
<protein>
    <submittedName>
        <fullName evidence="4">Parallel beta helix pectate lyase-like protein</fullName>
    </submittedName>
</protein>
<gene>
    <name evidence="4" type="ORF">C8D82_12581</name>
</gene>
<proteinExistence type="predicted"/>
<comment type="caution">
    <text evidence="4">The sequence shown here is derived from an EMBL/GenBank/DDBJ whole genome shotgun (WGS) entry which is preliminary data.</text>
</comment>
<dbReference type="EMBL" id="QEKH01000025">
    <property type="protein sequence ID" value="PVY38655.1"/>
    <property type="molecule type" value="Genomic_DNA"/>
</dbReference>
<dbReference type="PANTHER" id="PTHR22990:SF15">
    <property type="entry name" value="F-BOX ONLY PROTEIN 10"/>
    <property type="match status" value="1"/>
</dbReference>
<dbReference type="InterPro" id="IPR006626">
    <property type="entry name" value="PbH1"/>
</dbReference>
<reference evidence="4 5" key="1">
    <citation type="submission" date="2018-04" db="EMBL/GenBank/DDBJ databases">
        <title>Genomic Encyclopedia of Type Strains, Phase IV (KMG-IV): sequencing the most valuable type-strain genomes for metagenomic binning, comparative biology and taxonomic classification.</title>
        <authorList>
            <person name="Goeker M."/>
        </authorList>
    </citation>
    <scope>NUCLEOTIDE SEQUENCE [LARGE SCALE GENOMIC DNA]</scope>
    <source>
        <strain evidence="4 5">DSM 14823</strain>
    </source>
</reference>
<dbReference type="InterPro" id="IPR051550">
    <property type="entry name" value="SCF-Subunits/Alg-Epimerases"/>
</dbReference>
<dbReference type="GO" id="GO:0006511">
    <property type="term" value="P:ubiquitin-dependent protein catabolic process"/>
    <property type="evidence" value="ECO:0007669"/>
    <property type="project" value="TreeGrafter"/>
</dbReference>
<evidence type="ECO:0000256" key="1">
    <source>
        <dbReference type="ARBA" id="ARBA00022737"/>
    </source>
</evidence>
<keyword evidence="5" id="KW-1185">Reference proteome</keyword>
<dbReference type="GO" id="GO:0016829">
    <property type="term" value="F:lyase activity"/>
    <property type="evidence" value="ECO:0007669"/>
    <property type="project" value="UniProtKB-KW"/>
</dbReference>
<evidence type="ECO:0000259" key="3">
    <source>
        <dbReference type="Pfam" id="PF13229"/>
    </source>
</evidence>
<feature type="chain" id="PRO_5015495668" evidence="2">
    <location>
        <begin position="20"/>
        <end position="623"/>
    </location>
</feature>
<name>A0A2U1AQJ3_9BACT</name>
<feature type="domain" description="Right handed beta helix" evidence="3">
    <location>
        <begin position="285"/>
        <end position="408"/>
    </location>
</feature>
<dbReference type="SUPFAM" id="SSF51126">
    <property type="entry name" value="Pectin lyase-like"/>
    <property type="match status" value="1"/>
</dbReference>
<dbReference type="InterPro" id="IPR039448">
    <property type="entry name" value="Beta_helix"/>
</dbReference>
<organism evidence="4 5">
    <name type="scientific">Victivallis vadensis</name>
    <dbReference type="NCBI Taxonomy" id="172901"/>
    <lineage>
        <taxon>Bacteria</taxon>
        <taxon>Pseudomonadati</taxon>
        <taxon>Lentisphaerota</taxon>
        <taxon>Lentisphaeria</taxon>
        <taxon>Victivallales</taxon>
        <taxon>Victivallaceae</taxon>
        <taxon>Victivallis</taxon>
    </lineage>
</organism>
<dbReference type="RefSeq" id="WP_116885018.1">
    <property type="nucleotide sequence ID" value="NZ_DBFOHU010000118.1"/>
</dbReference>
<keyword evidence="1" id="KW-0677">Repeat</keyword>
<evidence type="ECO:0000313" key="4">
    <source>
        <dbReference type="EMBL" id="PVY38655.1"/>
    </source>
</evidence>
<dbReference type="Proteomes" id="UP000245959">
    <property type="component" value="Unassembled WGS sequence"/>
</dbReference>
<dbReference type="AlphaFoldDB" id="A0A2U1AQJ3"/>
<dbReference type="GeneID" id="78296307"/>
<keyword evidence="2" id="KW-0732">Signal</keyword>
<feature type="signal peptide" evidence="2">
    <location>
        <begin position="1"/>
        <end position="19"/>
    </location>
</feature>
<dbReference type="Pfam" id="PF13229">
    <property type="entry name" value="Beta_helix"/>
    <property type="match status" value="1"/>
</dbReference>
<evidence type="ECO:0000256" key="2">
    <source>
        <dbReference type="SAM" id="SignalP"/>
    </source>
</evidence>
<dbReference type="InterPro" id="IPR012334">
    <property type="entry name" value="Pectin_lyas_fold"/>
</dbReference>
<sequence length="623" mass="68320">MKKGLFLAGCIFAGVSLPAATLTVDRNGGSGMYRTIGEAAAKAVPGDVIQVRPGVYREHVAPERGGEPGRPITYRAAERGTVFLRGSEEWKPVLTPVPGEKNLFTTPVPEDAFFGDFPNPFRRKLNAGGRDKKEPARPASGALLPYSLGQIFCDGGELRQSQTPEEVRRVPGSWIITPDGGNLLLHLPPEYDPERSLLEITVRDRVFAPARRGLGYIHIEGFVFEHCANQAPFPQLGMVSTRSGHDWVIRDNVIRHARTVGLDVGSEYWRTDLIPKTTPEDRKQLRKGGRHLVTGNLVVDNGLCGIAGWSCRGVKIIGNTVERNNNLSLTTSECDWEEWAGIKLHEADAALVEGNLVRFNGAHGIWFDNGYDKARITRNVVFGNIGSGIFIELGAGCVMIDNNIVANTTPFTGYYPGRGIYVHDASGVKICHNLVFDNAAEAVFMHNVTDRKTRGKTVETSDELVVNNIFCNNGGGVSLPVPGDRSENCVSDRNLFVGDVGFRYSGSTPWEKISGDAAKLLTAEEMNRVRVTKRFTPEVWPKVSGREKNSVFLTGREFGVRIKPFEPSLYLTIGKLPAFEPVPGIDRDFVGLSYGARVFPGPFQDLKPGATAYRLLFPVPSDK</sequence>
<dbReference type="PANTHER" id="PTHR22990">
    <property type="entry name" value="F-BOX ONLY PROTEIN"/>
    <property type="match status" value="1"/>
</dbReference>
<dbReference type="Gene3D" id="2.160.20.10">
    <property type="entry name" value="Single-stranded right-handed beta-helix, Pectin lyase-like"/>
    <property type="match status" value="2"/>
</dbReference>